<dbReference type="PANTHER" id="PTHR42784:SF1">
    <property type="entry name" value="PYRANOSE 2-OXIDASE"/>
    <property type="match status" value="1"/>
</dbReference>
<dbReference type="Proteomes" id="UP001559025">
    <property type="component" value="Unassembled WGS sequence"/>
</dbReference>
<name>A0ABV3WVC7_9HYPH</name>
<accession>A0ABV3WVC7</accession>
<dbReference type="RefSeq" id="WP_368803171.1">
    <property type="nucleotide sequence ID" value="NZ_JAZHFV010000003.1"/>
</dbReference>
<protein>
    <submittedName>
        <fullName evidence="8">FAD-dependent oxidoreductase</fullName>
    </submittedName>
</protein>
<feature type="domain" description="Glucose-methanol-choline oxidoreductase C-terminal" evidence="7">
    <location>
        <begin position="406"/>
        <end position="533"/>
    </location>
</feature>
<sequence>MLADRQDGLSGRDHNICIIGSGPIGIVTALELARQGQAVTLLESGAHMASVEASRHSRAEIVGTPKHADMMVAVQRSLGGTSNLWGAGCVPLDPIDFERRPGLTDASWPLEYRDFARYFADACRYANCGPPVFEDEPPGVDLGDRAFRCSNLIRFADPSSFRIAHEAEIMRSRRIALHLDATVTGMELATDGRIASVTVRRRTGEVATVKAKVFIVACGGIETARLLLGVQRTAPGRFGGLDGPLGRHYMGHLSGEIAQMRLSSGTLDAGFDFFRGAHGRYARRRIIASDDVQRRENVTNISFWPFMPPFRDAAHRSAVLSLAYLALSMPAVGRRLVSEHLRERNSTPRAAVAPHLGNLVTGLPELLRFMPRFVHGRFLADTRLPGLHVRNAGRRYGVHYHAEHLPHPDSRISLSNHQDELGMPRARIDMRVSEADVLPIIRTHQLLRDWAARTGLGQLEWLCEEHDMAARVLAQAPDGVHQIGTARMGANQRAGVVDGDCRVFGSSNLFVAGSAVFPTSGQANPTFSAIALAVRLARYVAAEVPTHSFAAG</sequence>
<evidence type="ECO:0000313" key="9">
    <source>
        <dbReference type="Proteomes" id="UP001559025"/>
    </source>
</evidence>
<dbReference type="Gene3D" id="3.50.50.60">
    <property type="entry name" value="FAD/NAD(P)-binding domain"/>
    <property type="match status" value="2"/>
</dbReference>
<dbReference type="PANTHER" id="PTHR42784">
    <property type="entry name" value="PYRANOSE 2-OXIDASE"/>
    <property type="match status" value="1"/>
</dbReference>
<dbReference type="SUPFAM" id="SSF51905">
    <property type="entry name" value="FAD/NAD(P)-binding domain"/>
    <property type="match status" value="1"/>
</dbReference>
<dbReference type="InterPro" id="IPR036188">
    <property type="entry name" value="FAD/NAD-bd_sf"/>
</dbReference>
<evidence type="ECO:0000256" key="4">
    <source>
        <dbReference type="ARBA" id="ARBA00022827"/>
    </source>
</evidence>
<evidence type="ECO:0000256" key="1">
    <source>
        <dbReference type="ARBA" id="ARBA00001974"/>
    </source>
</evidence>
<keyword evidence="9" id="KW-1185">Reference proteome</keyword>
<comment type="similarity">
    <text evidence="2">Belongs to the GMC oxidoreductase family.</text>
</comment>
<organism evidence="8 9">
    <name type="scientific">Neoaquamicrobium sediminum</name>
    <dbReference type="NCBI Taxonomy" id="1849104"/>
    <lineage>
        <taxon>Bacteria</taxon>
        <taxon>Pseudomonadati</taxon>
        <taxon>Pseudomonadota</taxon>
        <taxon>Alphaproteobacteria</taxon>
        <taxon>Hyphomicrobiales</taxon>
        <taxon>Phyllobacteriaceae</taxon>
        <taxon>Neoaquamicrobium</taxon>
    </lineage>
</organism>
<evidence type="ECO:0000256" key="2">
    <source>
        <dbReference type="ARBA" id="ARBA00010790"/>
    </source>
</evidence>
<evidence type="ECO:0000313" key="8">
    <source>
        <dbReference type="EMBL" id="MEX4008128.1"/>
    </source>
</evidence>
<proteinExistence type="inferred from homology"/>
<keyword evidence="3" id="KW-0285">Flavoprotein</keyword>
<gene>
    <name evidence="8" type="ORF">V1479_12490</name>
</gene>
<dbReference type="InterPro" id="IPR007867">
    <property type="entry name" value="GMC_OxRtase_C"/>
</dbReference>
<feature type="domain" description="FAD dependent oxidoreductase" evidence="6">
    <location>
        <begin position="16"/>
        <end position="227"/>
    </location>
</feature>
<evidence type="ECO:0000256" key="3">
    <source>
        <dbReference type="ARBA" id="ARBA00022630"/>
    </source>
</evidence>
<comment type="caution">
    <text evidence="8">The sequence shown here is derived from an EMBL/GenBank/DDBJ whole genome shotgun (WGS) entry which is preliminary data.</text>
</comment>
<evidence type="ECO:0000259" key="6">
    <source>
        <dbReference type="Pfam" id="PF01266"/>
    </source>
</evidence>
<dbReference type="Pfam" id="PF05199">
    <property type="entry name" value="GMC_oxred_C"/>
    <property type="match status" value="1"/>
</dbReference>
<keyword evidence="5" id="KW-0560">Oxidoreductase</keyword>
<evidence type="ECO:0000259" key="7">
    <source>
        <dbReference type="Pfam" id="PF05199"/>
    </source>
</evidence>
<dbReference type="Pfam" id="PF01266">
    <property type="entry name" value="DAO"/>
    <property type="match status" value="1"/>
</dbReference>
<dbReference type="InterPro" id="IPR051473">
    <property type="entry name" value="P2Ox-like"/>
</dbReference>
<evidence type="ECO:0000256" key="5">
    <source>
        <dbReference type="ARBA" id="ARBA00023002"/>
    </source>
</evidence>
<dbReference type="InterPro" id="IPR006076">
    <property type="entry name" value="FAD-dep_OxRdtase"/>
</dbReference>
<dbReference type="EMBL" id="JAZHFV010000003">
    <property type="protein sequence ID" value="MEX4008128.1"/>
    <property type="molecule type" value="Genomic_DNA"/>
</dbReference>
<reference evidence="8 9" key="1">
    <citation type="submission" date="2024-01" db="EMBL/GenBank/DDBJ databases">
        <title>New evidence supports the origin of RcGTA from prophage.</title>
        <authorList>
            <person name="Xu Y."/>
            <person name="Liu B."/>
            <person name="Chen F."/>
        </authorList>
    </citation>
    <scope>NUCLEOTIDE SEQUENCE [LARGE SCALE GENOMIC DNA]</scope>
    <source>
        <strain evidence="8 9">CBW1107-2</strain>
    </source>
</reference>
<keyword evidence="4" id="KW-0274">FAD</keyword>
<comment type="cofactor">
    <cofactor evidence="1">
        <name>FAD</name>
        <dbReference type="ChEBI" id="CHEBI:57692"/>
    </cofactor>
</comment>